<dbReference type="PROSITE" id="PS50983">
    <property type="entry name" value="FE_B12_PBP"/>
    <property type="match status" value="1"/>
</dbReference>
<evidence type="ECO:0000256" key="1">
    <source>
        <dbReference type="ARBA" id="ARBA00022729"/>
    </source>
</evidence>
<dbReference type="CDD" id="cd01144">
    <property type="entry name" value="BtuF"/>
    <property type="match status" value="1"/>
</dbReference>
<protein>
    <submittedName>
        <fullName evidence="4">Vitamin B12 transport system substrate-binding protein</fullName>
    </submittedName>
</protein>
<dbReference type="GO" id="GO:0071281">
    <property type="term" value="P:cellular response to iron ion"/>
    <property type="evidence" value="ECO:0007669"/>
    <property type="project" value="TreeGrafter"/>
</dbReference>
<dbReference type="InterPro" id="IPR054828">
    <property type="entry name" value="Vit_B12_bind_prot"/>
</dbReference>
<dbReference type="STRING" id="562729.RNAN_2015"/>
<dbReference type="RefSeq" id="WP_008221265.1">
    <property type="nucleotide sequence ID" value="NZ_BAFK01000010.1"/>
</dbReference>
<dbReference type="Proteomes" id="UP000004374">
    <property type="component" value="Unassembled WGS sequence"/>
</dbReference>
<comment type="caution">
    <text evidence="4">The sequence shown here is derived from an EMBL/GenBank/DDBJ whole genome shotgun (WGS) entry which is preliminary data.</text>
</comment>
<name>I1DY97_9GAMM</name>
<feature type="domain" description="Fe/B12 periplasmic-binding" evidence="3">
    <location>
        <begin position="31"/>
        <end position="279"/>
    </location>
</feature>
<evidence type="ECO:0000313" key="4">
    <source>
        <dbReference type="EMBL" id="GAB59025.1"/>
    </source>
</evidence>
<dbReference type="Gene3D" id="3.40.50.1980">
    <property type="entry name" value="Nitrogenase molybdenum iron protein domain"/>
    <property type="match status" value="2"/>
</dbReference>
<keyword evidence="1 2" id="KW-0732">Signal</keyword>
<evidence type="ECO:0000313" key="5">
    <source>
        <dbReference type="Proteomes" id="UP000004374"/>
    </source>
</evidence>
<sequence>MKYALLLLVLLCAVANASTDTNTEAERTPMRIIALAPHITEMLFAIGAGDKVVAVSDYSDYPAQAQSLPSVASYASINLEAVLALKPDVVIAWRSGNPAAELARLEALGIRIAYSDPLTLDDIASELIQLGELSGQQAQAQAVAQAFSQQLAELRAQYQHKKPLPVFFAMGTAPLSTVANNAWPQQMLTLCGAQNVFNRVKGDYPQVGIEQLLLAAPELIIQPVKQVDMADWRYWQRFSALPAVKKQQFLAIEADLIYRTTPRTISGIRQLCQGIDAYR</sequence>
<proteinExistence type="predicted"/>
<dbReference type="AlphaFoldDB" id="I1DY97"/>
<dbReference type="Pfam" id="PF01497">
    <property type="entry name" value="Peripla_BP_2"/>
    <property type="match status" value="1"/>
</dbReference>
<organism evidence="4 5">
    <name type="scientific">Rheinheimera nanhaiensis E407-8</name>
    <dbReference type="NCBI Taxonomy" id="562729"/>
    <lineage>
        <taxon>Bacteria</taxon>
        <taxon>Pseudomonadati</taxon>
        <taxon>Pseudomonadota</taxon>
        <taxon>Gammaproteobacteria</taxon>
        <taxon>Chromatiales</taxon>
        <taxon>Chromatiaceae</taxon>
        <taxon>Rheinheimera</taxon>
    </lineage>
</organism>
<keyword evidence="5" id="KW-1185">Reference proteome</keyword>
<feature type="signal peptide" evidence="2">
    <location>
        <begin position="1"/>
        <end position="17"/>
    </location>
</feature>
<evidence type="ECO:0000259" key="3">
    <source>
        <dbReference type="PROSITE" id="PS50983"/>
    </source>
</evidence>
<dbReference type="SUPFAM" id="SSF53807">
    <property type="entry name" value="Helical backbone' metal receptor"/>
    <property type="match status" value="1"/>
</dbReference>
<evidence type="ECO:0000256" key="2">
    <source>
        <dbReference type="SAM" id="SignalP"/>
    </source>
</evidence>
<dbReference type="EMBL" id="BAFK01000010">
    <property type="protein sequence ID" value="GAB59025.1"/>
    <property type="molecule type" value="Genomic_DNA"/>
</dbReference>
<dbReference type="PANTHER" id="PTHR30535">
    <property type="entry name" value="VITAMIN B12-BINDING PROTEIN"/>
    <property type="match status" value="1"/>
</dbReference>
<dbReference type="PANTHER" id="PTHR30535:SF34">
    <property type="entry name" value="MOLYBDATE-BINDING PROTEIN MOLA"/>
    <property type="match status" value="1"/>
</dbReference>
<dbReference type="InterPro" id="IPR002491">
    <property type="entry name" value="ABC_transptr_periplasmic_BD"/>
</dbReference>
<gene>
    <name evidence="4" type="primary">btuF</name>
    <name evidence="4" type="ORF">RNAN_2015</name>
</gene>
<dbReference type="NCBIfam" id="NF038402">
    <property type="entry name" value="TroA_like"/>
    <property type="match status" value="1"/>
</dbReference>
<reference evidence="4 5" key="1">
    <citation type="journal article" date="2012" name="J. Bacteriol.">
        <title>Genome Sequence of the Protease-Producing Bacterium Rheinheimera nanhaiensis E407-8T, Isolated from Deep-Sea Sediment of the South China Sea.</title>
        <authorList>
            <person name="Zhang X.-Y."/>
            <person name="Zhang Y.-J."/>
            <person name="Qin Q.-L."/>
            <person name="Xie B.-B."/>
            <person name="Chen X.-L."/>
            <person name="Zhou B.-C."/>
            <person name="Zhang Y.-Z."/>
        </authorList>
    </citation>
    <scope>NUCLEOTIDE SEQUENCE [LARGE SCALE GENOMIC DNA]</scope>
    <source>
        <strain evidence="4 5">E407-8</strain>
    </source>
</reference>
<feature type="chain" id="PRO_5003639605" evidence="2">
    <location>
        <begin position="18"/>
        <end position="279"/>
    </location>
</feature>
<dbReference type="InterPro" id="IPR050902">
    <property type="entry name" value="ABC_Transporter_SBP"/>
</dbReference>
<accession>I1DY97</accession>